<dbReference type="EMBL" id="CAJVQB010090447">
    <property type="protein sequence ID" value="CAG8848060.1"/>
    <property type="molecule type" value="Genomic_DNA"/>
</dbReference>
<protein>
    <submittedName>
        <fullName evidence="2">6448_t:CDS:1</fullName>
    </submittedName>
</protein>
<dbReference type="Proteomes" id="UP000789901">
    <property type="component" value="Unassembled WGS sequence"/>
</dbReference>
<feature type="domain" description="HAT C-terminal dimerisation" evidence="1">
    <location>
        <begin position="9"/>
        <end position="46"/>
    </location>
</feature>
<evidence type="ECO:0000313" key="2">
    <source>
        <dbReference type="EMBL" id="CAG8848060.1"/>
    </source>
</evidence>
<organism evidence="2 3">
    <name type="scientific">Gigaspora margarita</name>
    <dbReference type="NCBI Taxonomy" id="4874"/>
    <lineage>
        <taxon>Eukaryota</taxon>
        <taxon>Fungi</taxon>
        <taxon>Fungi incertae sedis</taxon>
        <taxon>Mucoromycota</taxon>
        <taxon>Glomeromycotina</taxon>
        <taxon>Glomeromycetes</taxon>
        <taxon>Diversisporales</taxon>
        <taxon>Gigasporaceae</taxon>
        <taxon>Gigaspora</taxon>
    </lineage>
</organism>
<sequence>LVIGTYLVLPSEPDMSPLIWWKQHSSCFPTIASVVADYYAFQVTSIP</sequence>
<reference evidence="2 3" key="1">
    <citation type="submission" date="2021-06" db="EMBL/GenBank/DDBJ databases">
        <authorList>
            <person name="Kallberg Y."/>
            <person name="Tangrot J."/>
            <person name="Rosling A."/>
        </authorList>
    </citation>
    <scope>NUCLEOTIDE SEQUENCE [LARGE SCALE GENOMIC DNA]</scope>
    <source>
        <strain evidence="2 3">120-4 pot B 10/14</strain>
    </source>
</reference>
<evidence type="ECO:0000313" key="3">
    <source>
        <dbReference type="Proteomes" id="UP000789901"/>
    </source>
</evidence>
<feature type="non-terminal residue" evidence="2">
    <location>
        <position position="1"/>
    </location>
</feature>
<feature type="non-terminal residue" evidence="2">
    <location>
        <position position="47"/>
    </location>
</feature>
<dbReference type="InterPro" id="IPR008906">
    <property type="entry name" value="HATC_C_dom"/>
</dbReference>
<keyword evidence="3" id="KW-1185">Reference proteome</keyword>
<dbReference type="Pfam" id="PF05699">
    <property type="entry name" value="Dimer_Tnp_hAT"/>
    <property type="match status" value="1"/>
</dbReference>
<evidence type="ECO:0000259" key="1">
    <source>
        <dbReference type="Pfam" id="PF05699"/>
    </source>
</evidence>
<gene>
    <name evidence="2" type="ORF">GMARGA_LOCUS38992</name>
</gene>
<name>A0ABN7X4Q8_GIGMA</name>
<proteinExistence type="predicted"/>
<comment type="caution">
    <text evidence="2">The sequence shown here is derived from an EMBL/GenBank/DDBJ whole genome shotgun (WGS) entry which is preliminary data.</text>
</comment>
<accession>A0ABN7X4Q8</accession>